<feature type="transmembrane region" description="Helical" evidence="6">
    <location>
        <begin position="189"/>
        <end position="208"/>
    </location>
</feature>
<proteinExistence type="predicted"/>
<dbReference type="eggNOG" id="arCOG00009">
    <property type="taxonomic scope" value="Archaea"/>
</dbReference>
<keyword evidence="5 6" id="KW-0472">Membrane</keyword>
<dbReference type="KEGG" id="mbn:Mboo_0439"/>
<dbReference type="InterPro" id="IPR002293">
    <property type="entry name" value="AA/rel_permease1"/>
</dbReference>
<dbReference type="GO" id="GO:0022857">
    <property type="term" value="F:transmembrane transporter activity"/>
    <property type="evidence" value="ECO:0007669"/>
    <property type="project" value="InterPro"/>
</dbReference>
<comment type="subcellular location">
    <subcellularLocation>
        <location evidence="1">Cell membrane</location>
        <topology evidence="1">Multi-pass membrane protein</topology>
    </subcellularLocation>
</comment>
<evidence type="ECO:0000313" key="7">
    <source>
        <dbReference type="EMBL" id="ABS54958.1"/>
    </source>
</evidence>
<gene>
    <name evidence="7" type="ordered locus">Mboo_0439</name>
</gene>
<feature type="transmembrane region" description="Helical" evidence="6">
    <location>
        <begin position="419"/>
        <end position="439"/>
    </location>
</feature>
<dbReference type="PANTHER" id="PTHR42770:SF16">
    <property type="entry name" value="AMINO ACID PERMEASE"/>
    <property type="match status" value="1"/>
</dbReference>
<feature type="transmembrane region" description="Helical" evidence="6">
    <location>
        <begin position="451"/>
        <end position="470"/>
    </location>
</feature>
<organism evidence="7 8">
    <name type="scientific">Methanoregula boonei (strain DSM 21154 / JCM 14090 / 6A8)</name>
    <dbReference type="NCBI Taxonomy" id="456442"/>
    <lineage>
        <taxon>Archaea</taxon>
        <taxon>Methanobacteriati</taxon>
        <taxon>Methanobacteriota</taxon>
        <taxon>Stenosarchaea group</taxon>
        <taxon>Methanomicrobia</taxon>
        <taxon>Methanomicrobiales</taxon>
        <taxon>Methanoregulaceae</taxon>
        <taxon>Methanoregula</taxon>
    </lineage>
</organism>
<dbReference type="Gene3D" id="1.20.1740.10">
    <property type="entry name" value="Amino acid/polyamine transporter I"/>
    <property type="match status" value="1"/>
</dbReference>
<accession>A7I5E7</accession>
<dbReference type="GeneID" id="5411872"/>
<dbReference type="AlphaFoldDB" id="A7I5E7"/>
<dbReference type="PANTHER" id="PTHR42770">
    <property type="entry name" value="AMINO ACID TRANSPORTER-RELATED"/>
    <property type="match status" value="1"/>
</dbReference>
<feature type="transmembrane region" description="Helical" evidence="6">
    <location>
        <begin position="158"/>
        <end position="177"/>
    </location>
</feature>
<dbReference type="Pfam" id="PF13520">
    <property type="entry name" value="AA_permease_2"/>
    <property type="match status" value="1"/>
</dbReference>
<feature type="transmembrane region" description="Helical" evidence="6">
    <location>
        <begin position="128"/>
        <end position="152"/>
    </location>
</feature>
<dbReference type="InterPro" id="IPR050367">
    <property type="entry name" value="APC_superfamily"/>
</dbReference>
<name>A7I5E7_METB6</name>
<evidence type="ECO:0000256" key="6">
    <source>
        <dbReference type="SAM" id="Phobius"/>
    </source>
</evidence>
<evidence type="ECO:0000256" key="3">
    <source>
        <dbReference type="ARBA" id="ARBA00022692"/>
    </source>
</evidence>
<dbReference type="OrthoDB" id="43026at2157"/>
<dbReference type="GO" id="GO:0005886">
    <property type="term" value="C:plasma membrane"/>
    <property type="evidence" value="ECO:0007669"/>
    <property type="project" value="UniProtKB-SubCell"/>
</dbReference>
<evidence type="ECO:0000313" key="8">
    <source>
        <dbReference type="Proteomes" id="UP000002408"/>
    </source>
</evidence>
<evidence type="ECO:0000256" key="1">
    <source>
        <dbReference type="ARBA" id="ARBA00004651"/>
    </source>
</evidence>
<feature type="transmembrane region" description="Helical" evidence="6">
    <location>
        <begin position="335"/>
        <end position="357"/>
    </location>
</feature>
<dbReference type="STRING" id="456442.Mboo_0439"/>
<keyword evidence="4 6" id="KW-1133">Transmembrane helix</keyword>
<feature type="transmembrane region" description="Helical" evidence="6">
    <location>
        <begin position="267"/>
        <end position="287"/>
    </location>
</feature>
<dbReference type="PIRSF" id="PIRSF006060">
    <property type="entry name" value="AA_transporter"/>
    <property type="match status" value="1"/>
</dbReference>
<evidence type="ECO:0000256" key="2">
    <source>
        <dbReference type="ARBA" id="ARBA00022475"/>
    </source>
</evidence>
<feature type="transmembrane region" description="Helical" evidence="6">
    <location>
        <begin position="233"/>
        <end position="255"/>
    </location>
</feature>
<evidence type="ECO:0000256" key="5">
    <source>
        <dbReference type="ARBA" id="ARBA00023136"/>
    </source>
</evidence>
<keyword evidence="3 6" id="KW-0812">Transmembrane</keyword>
<evidence type="ECO:0000256" key="4">
    <source>
        <dbReference type="ARBA" id="ARBA00022989"/>
    </source>
</evidence>
<keyword evidence="2" id="KW-1003">Cell membrane</keyword>
<feature type="transmembrane region" description="Helical" evidence="6">
    <location>
        <begin position="21"/>
        <end position="42"/>
    </location>
</feature>
<feature type="transmembrane region" description="Helical" evidence="6">
    <location>
        <begin position="62"/>
        <end position="81"/>
    </location>
</feature>
<keyword evidence="8" id="KW-1185">Reference proteome</keyword>
<dbReference type="EMBL" id="CP000780">
    <property type="protein sequence ID" value="ABS54958.1"/>
    <property type="molecule type" value="Genomic_DNA"/>
</dbReference>
<sequence length="527" mass="56368" precursor="true">MTSSTEANQTAVPKTGTMKRTLNLTSLLVNAMALIAPGAFLWTTFQVQAAQTNGGVTTAGEMWTGLLAALVLAFLTAISYAELANIYPKAGSGSSYYYAEASFLEKEKAEHRKWARIVKFLVGWISHLYYWIYPGIMVAFSAILIVYIFGLFGINLSIPEQILVAIVFAVLNGYIAYRGITGSTMTAIIINTIQLAALIAFSILALLYRQAHPNLAYAQSVSTILIPHNFTNLLFQSTIAILLLVGFESVTSLGSEALRPKQDIKKAILLSLIIQGAFAYLFEYFAANYFVGPQLTGTDPTGAAISGYAAAAASGAPIGDMIRVIGDQMLGGTGFALVLIMAATVVLALIGTTLACLNTGVRITYAMGKDKEMPTLLGILHGTYDTPHYGIWILVGVSAALGAYGVLNVDNLTQITLASNTGTFLLYGLTNLIALWAFFHRPDANLLKHRIVPLLGFLANFVMLAAIVWLGISAGGSSATDALIAIAMVIVWLVAGVIWFISNTKKQQRPIMTGNLPQAKGLEVDDA</sequence>
<dbReference type="HOGENOM" id="CLU_516410_0_0_2"/>
<protein>
    <submittedName>
        <fullName evidence="7">Amino acid permease-associated region</fullName>
    </submittedName>
</protein>
<reference evidence="8" key="1">
    <citation type="journal article" date="2015" name="Microbiology">
        <title>Genome of Methanoregula boonei 6A8 reveals adaptations to oligotrophic peatland environments.</title>
        <authorList>
            <person name="Braeuer S."/>
            <person name="Cadillo-Quiroz H."/>
            <person name="Kyrpides N."/>
            <person name="Woyke T."/>
            <person name="Goodwin L."/>
            <person name="Detter C."/>
            <person name="Podell S."/>
            <person name="Yavitt J.B."/>
            <person name="Zinder S.H."/>
        </authorList>
    </citation>
    <scope>NUCLEOTIDE SEQUENCE [LARGE SCALE GENOMIC DNA]</scope>
    <source>
        <strain evidence="8">DSM 21154 / JCM 14090 / 6A8</strain>
    </source>
</reference>
<feature type="transmembrane region" description="Helical" evidence="6">
    <location>
        <begin position="389"/>
        <end position="407"/>
    </location>
</feature>
<dbReference type="RefSeq" id="WP_011991446.1">
    <property type="nucleotide sequence ID" value="NC_009712.1"/>
</dbReference>
<feature type="transmembrane region" description="Helical" evidence="6">
    <location>
        <begin position="482"/>
        <end position="502"/>
    </location>
</feature>
<dbReference type="Proteomes" id="UP000002408">
    <property type="component" value="Chromosome"/>
</dbReference>